<protein>
    <submittedName>
        <fullName evidence="1">Uncharacterized protein</fullName>
    </submittedName>
</protein>
<name>A0ABD0LRC4_9CAEN</name>
<dbReference type="EMBL" id="JACVVK020000028">
    <property type="protein sequence ID" value="KAK7501907.1"/>
    <property type="molecule type" value="Genomic_DNA"/>
</dbReference>
<dbReference type="AlphaFoldDB" id="A0ABD0LRC4"/>
<gene>
    <name evidence="1" type="ORF">BaRGS_00006659</name>
</gene>
<evidence type="ECO:0000313" key="2">
    <source>
        <dbReference type="Proteomes" id="UP001519460"/>
    </source>
</evidence>
<evidence type="ECO:0000313" key="1">
    <source>
        <dbReference type="EMBL" id="KAK7501907.1"/>
    </source>
</evidence>
<dbReference type="Proteomes" id="UP001519460">
    <property type="component" value="Unassembled WGS sequence"/>
</dbReference>
<sequence>VSASLTRHLTVPYQTRDSLSTSHNAGTDGGAITLHLVQNPAAANPWPSSGLRGTIGLTHNLIARWSTEPPDPLLTTSRLESEECSTWEREEGAVKAFSFQTYEPVDVGL</sequence>
<comment type="caution">
    <text evidence="1">The sequence shown here is derived from an EMBL/GenBank/DDBJ whole genome shotgun (WGS) entry which is preliminary data.</text>
</comment>
<keyword evidence="2" id="KW-1185">Reference proteome</keyword>
<feature type="non-terminal residue" evidence="1">
    <location>
        <position position="1"/>
    </location>
</feature>
<reference evidence="1 2" key="1">
    <citation type="journal article" date="2023" name="Sci. Data">
        <title>Genome assembly of the Korean intertidal mud-creeper Batillaria attramentaria.</title>
        <authorList>
            <person name="Patra A.K."/>
            <person name="Ho P.T."/>
            <person name="Jun S."/>
            <person name="Lee S.J."/>
            <person name="Kim Y."/>
            <person name="Won Y.J."/>
        </authorList>
    </citation>
    <scope>NUCLEOTIDE SEQUENCE [LARGE SCALE GENOMIC DNA]</scope>
    <source>
        <strain evidence="1">Wonlab-2016</strain>
    </source>
</reference>
<accession>A0ABD0LRC4</accession>
<feature type="non-terminal residue" evidence="1">
    <location>
        <position position="109"/>
    </location>
</feature>
<proteinExistence type="predicted"/>
<organism evidence="1 2">
    <name type="scientific">Batillaria attramentaria</name>
    <dbReference type="NCBI Taxonomy" id="370345"/>
    <lineage>
        <taxon>Eukaryota</taxon>
        <taxon>Metazoa</taxon>
        <taxon>Spiralia</taxon>
        <taxon>Lophotrochozoa</taxon>
        <taxon>Mollusca</taxon>
        <taxon>Gastropoda</taxon>
        <taxon>Caenogastropoda</taxon>
        <taxon>Sorbeoconcha</taxon>
        <taxon>Cerithioidea</taxon>
        <taxon>Batillariidae</taxon>
        <taxon>Batillaria</taxon>
    </lineage>
</organism>